<dbReference type="RefSeq" id="WP_201080563.1">
    <property type="nucleotide sequence ID" value="NZ_CP067420.1"/>
</dbReference>
<evidence type="ECO:0000259" key="3">
    <source>
        <dbReference type="Pfam" id="PF25954"/>
    </source>
</evidence>
<proteinExistence type="inferred from homology"/>
<dbReference type="Gene3D" id="2.40.30.170">
    <property type="match status" value="1"/>
</dbReference>
<dbReference type="InterPro" id="IPR058637">
    <property type="entry name" value="YknX-like_C"/>
</dbReference>
<dbReference type="InterPro" id="IPR058792">
    <property type="entry name" value="Beta-barrel_RND_2"/>
</dbReference>
<dbReference type="Pfam" id="PF25917">
    <property type="entry name" value="BSH_RND"/>
    <property type="match status" value="1"/>
</dbReference>
<dbReference type="Proteomes" id="UP000595197">
    <property type="component" value="Chromosome"/>
</dbReference>
<evidence type="ECO:0000259" key="4">
    <source>
        <dbReference type="Pfam" id="PF25989"/>
    </source>
</evidence>
<dbReference type="NCBIfam" id="TIGR01730">
    <property type="entry name" value="RND_mfp"/>
    <property type="match status" value="1"/>
</dbReference>
<organism evidence="5 6">
    <name type="scientific">Skermanella cutis</name>
    <dbReference type="NCBI Taxonomy" id="2775420"/>
    <lineage>
        <taxon>Bacteria</taxon>
        <taxon>Pseudomonadati</taxon>
        <taxon>Pseudomonadota</taxon>
        <taxon>Alphaproteobacteria</taxon>
        <taxon>Rhodospirillales</taxon>
        <taxon>Azospirillaceae</taxon>
        <taxon>Skermanella</taxon>
    </lineage>
</organism>
<evidence type="ECO:0000259" key="2">
    <source>
        <dbReference type="Pfam" id="PF25917"/>
    </source>
</evidence>
<protein>
    <submittedName>
        <fullName evidence="5">Efflux RND transporter periplasmic adaptor subunit</fullName>
    </submittedName>
</protein>
<dbReference type="Gene3D" id="2.40.420.20">
    <property type="match status" value="1"/>
</dbReference>
<feature type="domain" description="YknX-like C-terminal permuted SH3-like" evidence="4">
    <location>
        <begin position="283"/>
        <end position="350"/>
    </location>
</feature>
<feature type="domain" description="CusB-like beta-barrel" evidence="3">
    <location>
        <begin position="203"/>
        <end position="277"/>
    </location>
</feature>
<dbReference type="PANTHER" id="PTHR30469:SF36">
    <property type="entry name" value="BLL3903 PROTEIN"/>
    <property type="match status" value="1"/>
</dbReference>
<evidence type="ECO:0000313" key="6">
    <source>
        <dbReference type="Proteomes" id="UP000595197"/>
    </source>
</evidence>
<dbReference type="Gene3D" id="2.40.50.100">
    <property type="match status" value="1"/>
</dbReference>
<evidence type="ECO:0000313" key="5">
    <source>
        <dbReference type="EMBL" id="QQP92035.1"/>
    </source>
</evidence>
<feature type="domain" description="Multidrug resistance protein MdtA-like barrel-sandwich hybrid" evidence="2">
    <location>
        <begin position="70"/>
        <end position="192"/>
    </location>
</feature>
<dbReference type="EMBL" id="CP067420">
    <property type="protein sequence ID" value="QQP92035.1"/>
    <property type="molecule type" value="Genomic_DNA"/>
</dbReference>
<dbReference type="InterPro" id="IPR058625">
    <property type="entry name" value="MdtA-like_BSH"/>
</dbReference>
<evidence type="ECO:0000256" key="1">
    <source>
        <dbReference type="ARBA" id="ARBA00009477"/>
    </source>
</evidence>
<reference evidence="5" key="1">
    <citation type="submission" date="2021-02" db="EMBL/GenBank/DDBJ databases">
        <title>Skermanella TT6 skin isolate.</title>
        <authorList>
            <person name="Lee K."/>
            <person name="Ganzorig M."/>
        </authorList>
    </citation>
    <scope>NUCLEOTIDE SEQUENCE</scope>
    <source>
        <strain evidence="5">TT6</strain>
    </source>
</reference>
<name>A0ABX7BCA6_9PROT</name>
<accession>A0ABX7BCA6</accession>
<dbReference type="Pfam" id="PF25954">
    <property type="entry name" value="Beta-barrel_RND_2"/>
    <property type="match status" value="1"/>
</dbReference>
<dbReference type="Gene3D" id="1.10.287.470">
    <property type="entry name" value="Helix hairpin bin"/>
    <property type="match status" value="1"/>
</dbReference>
<comment type="similarity">
    <text evidence="1">Belongs to the membrane fusion protein (MFP) (TC 8.A.1) family.</text>
</comment>
<dbReference type="InterPro" id="IPR006143">
    <property type="entry name" value="RND_pump_MFP"/>
</dbReference>
<keyword evidence="6" id="KW-1185">Reference proteome</keyword>
<dbReference type="SUPFAM" id="SSF111369">
    <property type="entry name" value="HlyD-like secretion proteins"/>
    <property type="match status" value="1"/>
</dbReference>
<dbReference type="Pfam" id="PF25989">
    <property type="entry name" value="YknX_C"/>
    <property type="match status" value="1"/>
</dbReference>
<dbReference type="PANTHER" id="PTHR30469">
    <property type="entry name" value="MULTIDRUG RESISTANCE PROTEIN MDTA"/>
    <property type="match status" value="1"/>
</dbReference>
<sequence length="357" mass="38044">MKMAGLAAVALAVIVAVVGAGYWHSNGARAQGQAQEWRPAPAPAVEAAPVKVDRVTTVIEAVGTLEPAEFVSLAPEIEGTLAEILFREGTPVEAGRVLARLDDSILKAELAKARAELVLAEANFERADTLLRQRSGTQRTRDEAFAALQSARATVQLAQTQLDKTVLRAPFDGILGLRTVSKGEFVSRGDTLVTLQSIDPLKVDFRVPETLLSSIRVGQRISLRTDALPGRSFEGEIYALDPQLDVNGRALKIRAEVENSGQVLRPGLFARVGIAASSRDNAILIPESAVVPEGNGRYVFRIVDGKAAWAEVKLGQRRAGEVEIVEGLSPGDVVVTVGQQRVRPGAAVEVVNRASGV</sequence>
<gene>
    <name evidence="5" type="ORF">IGS68_12875</name>
</gene>